<dbReference type="InterPro" id="IPR003661">
    <property type="entry name" value="HisK_dim/P_dom"/>
</dbReference>
<dbReference type="PROSITE" id="PS50113">
    <property type="entry name" value="PAC"/>
    <property type="match status" value="1"/>
</dbReference>
<feature type="domain" description="PAS" evidence="11">
    <location>
        <begin position="853"/>
        <end position="923"/>
    </location>
</feature>
<dbReference type="SUPFAM" id="SSF52738">
    <property type="entry name" value="Methylesterase CheB, C-terminal domain"/>
    <property type="match status" value="1"/>
</dbReference>
<name>A0A937K2G8_9BACT</name>
<dbReference type="InterPro" id="IPR000014">
    <property type="entry name" value="PAS"/>
</dbReference>
<dbReference type="Gene3D" id="1.10.287.130">
    <property type="match status" value="1"/>
</dbReference>
<evidence type="ECO:0000256" key="3">
    <source>
        <dbReference type="ARBA" id="ARBA00022553"/>
    </source>
</evidence>
<accession>A0A937K2G8</accession>
<evidence type="ECO:0000259" key="10">
    <source>
        <dbReference type="PROSITE" id="PS50109"/>
    </source>
</evidence>
<dbReference type="PROSITE" id="PS50109">
    <property type="entry name" value="HIS_KIN"/>
    <property type="match status" value="1"/>
</dbReference>
<comment type="caution">
    <text evidence="15">The sequence shown here is derived from an EMBL/GenBank/DDBJ whole genome shotgun (WGS) entry which is preliminary data.</text>
</comment>
<dbReference type="Pfam" id="PF08447">
    <property type="entry name" value="PAS_3"/>
    <property type="match status" value="1"/>
</dbReference>
<keyword evidence="5" id="KW-0808">Transferase</keyword>
<dbReference type="Pfam" id="PF01739">
    <property type="entry name" value="CheR"/>
    <property type="match status" value="1"/>
</dbReference>
<dbReference type="InterPro" id="IPR022641">
    <property type="entry name" value="CheR_N"/>
</dbReference>
<keyword evidence="8" id="KW-0145">Chemotaxis</keyword>
<dbReference type="PRINTS" id="PR00996">
    <property type="entry name" value="CHERMTFRASE"/>
</dbReference>
<dbReference type="PROSITE" id="PS50122">
    <property type="entry name" value="CHEB"/>
    <property type="match status" value="1"/>
</dbReference>
<dbReference type="SUPFAM" id="SSF47757">
    <property type="entry name" value="Chemotaxis receptor methyltransferase CheR, N-terminal domain"/>
    <property type="match status" value="1"/>
</dbReference>
<keyword evidence="6" id="KW-0949">S-adenosyl-L-methionine</keyword>
<dbReference type="PROSITE" id="PS50112">
    <property type="entry name" value="PAS"/>
    <property type="match status" value="1"/>
</dbReference>
<feature type="active site" evidence="8">
    <location>
        <position position="17"/>
    </location>
</feature>
<feature type="domain" description="PAC" evidence="12">
    <location>
        <begin position="926"/>
        <end position="979"/>
    </location>
</feature>
<keyword evidence="7" id="KW-0418">Kinase</keyword>
<dbReference type="CDD" id="cd00130">
    <property type="entry name" value="PAS"/>
    <property type="match status" value="1"/>
</dbReference>
<dbReference type="InterPro" id="IPR035965">
    <property type="entry name" value="PAS-like_dom_sf"/>
</dbReference>
<dbReference type="InterPro" id="IPR000780">
    <property type="entry name" value="CheR_MeTrfase"/>
</dbReference>
<dbReference type="Pfam" id="PF01339">
    <property type="entry name" value="CheB_methylest"/>
    <property type="match status" value="1"/>
</dbReference>
<evidence type="ECO:0000313" key="15">
    <source>
        <dbReference type="EMBL" id="MBL3658360.1"/>
    </source>
</evidence>
<evidence type="ECO:0000256" key="9">
    <source>
        <dbReference type="SAM" id="MobiDB-lite"/>
    </source>
</evidence>
<dbReference type="GO" id="GO:0008984">
    <property type="term" value="F:protein-glutamate methylesterase activity"/>
    <property type="evidence" value="ECO:0007669"/>
    <property type="project" value="InterPro"/>
</dbReference>
<dbReference type="RefSeq" id="WP_202246152.1">
    <property type="nucleotide sequence ID" value="NZ_JAESIY010000012.1"/>
</dbReference>
<dbReference type="GO" id="GO:0008983">
    <property type="term" value="F:protein-glutamate O-methyltransferase activity"/>
    <property type="evidence" value="ECO:0007669"/>
    <property type="project" value="UniProtKB-EC"/>
</dbReference>
<gene>
    <name evidence="15" type="ORF">JL102_19565</name>
</gene>
<dbReference type="InterPro" id="IPR035909">
    <property type="entry name" value="CheB_C"/>
</dbReference>
<dbReference type="CDD" id="cd00075">
    <property type="entry name" value="HATPase"/>
    <property type="match status" value="1"/>
</dbReference>
<evidence type="ECO:0000259" key="12">
    <source>
        <dbReference type="PROSITE" id="PS50113"/>
    </source>
</evidence>
<dbReference type="CDD" id="cd00082">
    <property type="entry name" value="HisKA"/>
    <property type="match status" value="1"/>
</dbReference>
<dbReference type="SUPFAM" id="SSF53335">
    <property type="entry name" value="S-adenosyl-L-methionine-dependent methyltransferases"/>
    <property type="match status" value="1"/>
</dbReference>
<evidence type="ECO:0000256" key="2">
    <source>
        <dbReference type="ARBA" id="ARBA00001541"/>
    </source>
</evidence>
<dbReference type="FunFam" id="3.30.565.10:FF:000006">
    <property type="entry name" value="Sensor histidine kinase WalK"/>
    <property type="match status" value="1"/>
</dbReference>
<keyword evidence="16" id="KW-1185">Reference proteome</keyword>
<dbReference type="PANTHER" id="PTHR24422:SF10">
    <property type="entry name" value="CHEMOTAXIS PROTEIN METHYLTRANSFERASE 2"/>
    <property type="match status" value="1"/>
</dbReference>
<dbReference type="Pfam" id="PF02518">
    <property type="entry name" value="HATPase_c"/>
    <property type="match status" value="1"/>
</dbReference>
<dbReference type="PANTHER" id="PTHR24422">
    <property type="entry name" value="CHEMOTAXIS PROTEIN METHYLTRANSFERASE"/>
    <property type="match status" value="1"/>
</dbReference>
<dbReference type="GO" id="GO:0000155">
    <property type="term" value="F:phosphorelay sensor kinase activity"/>
    <property type="evidence" value="ECO:0007669"/>
    <property type="project" value="InterPro"/>
</dbReference>
<dbReference type="GO" id="GO:0006935">
    <property type="term" value="P:chemotaxis"/>
    <property type="evidence" value="ECO:0007669"/>
    <property type="project" value="UniProtKB-UniRule"/>
</dbReference>
<dbReference type="InterPro" id="IPR050903">
    <property type="entry name" value="Bact_Chemotaxis_MeTrfase"/>
</dbReference>
<dbReference type="AlphaFoldDB" id="A0A937K2G8"/>
<evidence type="ECO:0000313" key="16">
    <source>
        <dbReference type="Proteomes" id="UP000659388"/>
    </source>
</evidence>
<dbReference type="Gene3D" id="3.30.450.20">
    <property type="entry name" value="PAS domain"/>
    <property type="match status" value="1"/>
</dbReference>
<evidence type="ECO:0000256" key="4">
    <source>
        <dbReference type="ARBA" id="ARBA00022603"/>
    </source>
</evidence>
<keyword evidence="8" id="KW-0378">Hydrolase</keyword>
<dbReference type="GO" id="GO:0032259">
    <property type="term" value="P:methylation"/>
    <property type="evidence" value="ECO:0007669"/>
    <property type="project" value="UniProtKB-KW"/>
</dbReference>
<protein>
    <submittedName>
        <fullName evidence="15">PAS domain S-box protein</fullName>
    </submittedName>
</protein>
<evidence type="ECO:0000256" key="5">
    <source>
        <dbReference type="ARBA" id="ARBA00022679"/>
    </source>
</evidence>
<dbReference type="Pfam" id="PF03705">
    <property type="entry name" value="CheR_N"/>
    <property type="match status" value="1"/>
</dbReference>
<dbReference type="GO" id="GO:0005737">
    <property type="term" value="C:cytoplasm"/>
    <property type="evidence" value="ECO:0007669"/>
    <property type="project" value="InterPro"/>
</dbReference>
<keyword evidence="4" id="KW-0489">Methyltransferase</keyword>
<dbReference type="Gene3D" id="3.40.50.180">
    <property type="entry name" value="Methylesterase CheB, C-terminal domain"/>
    <property type="match status" value="1"/>
</dbReference>
<dbReference type="InterPro" id="IPR029063">
    <property type="entry name" value="SAM-dependent_MTases_sf"/>
</dbReference>
<dbReference type="Gene3D" id="3.30.565.10">
    <property type="entry name" value="Histidine kinase-like ATPase, C-terminal domain"/>
    <property type="match status" value="1"/>
</dbReference>
<proteinExistence type="predicted"/>
<dbReference type="InterPro" id="IPR036804">
    <property type="entry name" value="CheR_N_sf"/>
</dbReference>
<dbReference type="EMBL" id="JAESIY010000012">
    <property type="protein sequence ID" value="MBL3658360.1"/>
    <property type="molecule type" value="Genomic_DNA"/>
</dbReference>
<dbReference type="InterPro" id="IPR003594">
    <property type="entry name" value="HATPase_dom"/>
</dbReference>
<feature type="active site" evidence="8">
    <location>
        <position position="47"/>
    </location>
</feature>
<dbReference type="SMART" id="SM00387">
    <property type="entry name" value="HATPase_c"/>
    <property type="match status" value="1"/>
</dbReference>
<dbReference type="Pfam" id="PF00512">
    <property type="entry name" value="HisKA"/>
    <property type="match status" value="1"/>
</dbReference>
<dbReference type="NCBIfam" id="TIGR00229">
    <property type="entry name" value="sensory_box"/>
    <property type="match status" value="1"/>
</dbReference>
<feature type="domain" description="Histidine kinase" evidence="10">
    <location>
        <begin position="983"/>
        <end position="1197"/>
    </location>
</feature>
<dbReference type="Gene3D" id="1.10.155.10">
    <property type="entry name" value="Chemotaxis receptor methyltransferase CheR, N-terminal domain"/>
    <property type="match status" value="1"/>
</dbReference>
<evidence type="ECO:0000256" key="8">
    <source>
        <dbReference type="PROSITE-ProRule" id="PRU00050"/>
    </source>
</evidence>
<dbReference type="InterPro" id="IPR036097">
    <property type="entry name" value="HisK_dim/P_sf"/>
</dbReference>
<organism evidence="15 16">
    <name type="scientific">Fulvivirga sediminis</name>
    <dbReference type="NCBI Taxonomy" id="2803949"/>
    <lineage>
        <taxon>Bacteria</taxon>
        <taxon>Pseudomonadati</taxon>
        <taxon>Bacteroidota</taxon>
        <taxon>Cytophagia</taxon>
        <taxon>Cytophagales</taxon>
        <taxon>Fulvivirgaceae</taxon>
        <taxon>Fulvivirga</taxon>
    </lineage>
</organism>
<dbReference type="SUPFAM" id="SSF55874">
    <property type="entry name" value="ATPase domain of HSP90 chaperone/DNA topoisomerase II/histidine kinase"/>
    <property type="match status" value="1"/>
</dbReference>
<dbReference type="InterPro" id="IPR000700">
    <property type="entry name" value="PAS-assoc_C"/>
</dbReference>
<dbReference type="CDD" id="cd16434">
    <property type="entry name" value="CheB-CheR_fusion"/>
    <property type="match status" value="1"/>
</dbReference>
<dbReference type="InterPro" id="IPR013655">
    <property type="entry name" value="PAS_fold_3"/>
</dbReference>
<evidence type="ECO:0000256" key="1">
    <source>
        <dbReference type="ARBA" id="ARBA00000085"/>
    </source>
</evidence>
<feature type="domain" description="CheR-type methyltransferase" evidence="14">
    <location>
        <begin position="210"/>
        <end position="449"/>
    </location>
</feature>
<reference evidence="15" key="1">
    <citation type="submission" date="2021-01" db="EMBL/GenBank/DDBJ databases">
        <title>Fulvivirga kasyanovii gen. nov., sp nov., a novel member of the phylum Bacteroidetes isolated from seawater in a mussel farm.</title>
        <authorList>
            <person name="Zhao L.-H."/>
            <person name="Wang Z.-J."/>
        </authorList>
    </citation>
    <scope>NUCLEOTIDE SEQUENCE</scope>
    <source>
        <strain evidence="15">2943</strain>
    </source>
</reference>
<feature type="active site" evidence="8">
    <location>
        <position position="139"/>
    </location>
</feature>
<dbReference type="SUPFAM" id="SSF47384">
    <property type="entry name" value="Homodimeric domain of signal transducing histidine kinase"/>
    <property type="match status" value="1"/>
</dbReference>
<dbReference type="InterPro" id="IPR000673">
    <property type="entry name" value="Sig_transdc_resp-reg_Me-estase"/>
</dbReference>
<feature type="domain" description="CheB-type methylesterase" evidence="13">
    <location>
        <begin position="11"/>
        <end position="197"/>
    </location>
</feature>
<dbReference type="Gene3D" id="1.20.120.330">
    <property type="entry name" value="Nucleotidyltransferases domain 2"/>
    <property type="match status" value="1"/>
</dbReference>
<sequence length="1197" mass="137145">MTKVNKKELFIVGIGASAGGIDALSNFLGHLPIEEGVKEFCILVIQHLNPDYPSELTGVLSKKSHWEVVKVENGTVPRAGKVYVTPHNCDVFVEKGQICLDLLKSPRRVAPSIDKCFFSMAKEYGDRSIGVVLSGFGDDGTKGAKAIRDARGTIIVQHPQTAQQPDMPQAVISTNEYDSIVAPADMYDEILLSMTNQRLAAEHLDYSDKLENIFALLEERTGTDFTKYKSTTIMRRLDKRVESLEMDNLAKYYDYLKETPDELEELFQTVLIGVTDFFRDEESFESLHAELKNQLVKVPINEAFRIWSVGCATGEEPYTIAILLHEILGEAIQKRKVQIFASDLDEKALAKARKGVYDASSLENMPAEIKEKYFEKTEKGYEVKKILKQMVLFSKHDITIDPPFVKLNCIVCRNLLIYFNNDLQKETLKIFHYSLKNDGLLFLGKSESVSVMQELFDKQDVKHKIFRRAVGNPLYPLLFSKFRGDIRGKKRPKDKPSNHLSLMNVAKETLFEYYENPLVIINEHAEIKQIRGSVRLYLEVSEGSMSANLLKMVNKEMVLELNALLTKVKKSKVTEASSIIKFHLFDQIHYVRIKILPLAGQNAPGYFMVIFEKINLQGIYKYMDRDVSPEDYNINKIDELEHELASAREHLQTLTEELESSNEELQSLNEELQSANEELKSSNEELETSNEELQSANEELSAANSELRISNDNLLDKERQLIHIKDELEHNQILYRAVTDNLPNGTIGILNRDFVMEFVGGQGLDLANLKSDDYVGKKHMFYNPDEGTKQKIWSVFRDTFNHGVQQQLTFKYNDLEYILTAIPLQKNGEVDKIMYLTQDITKIKRLSDRLQEFSERFKIIADLTPALIWLYDIDEKFNYFNKEWNSFTGAEDEELKGLGWLNFIKDENRGAYTSALRTALKNKKEYNVEYCLYNVKENGYRWVLDKGVPRFDANGKFLGFIGAAVDINDQKMVEKKKDEFLNVASHELKTPLTSVNAYVQLIEERFEEDNIEGDVKNYIKKASRSLVKLNQLISDLLDVSRLEADKVRIDFHRLNFDLLVRNTVDNFMPTTSHTIIVEGDTNKFIKGDEPRLEQVILNFLSNAVKFSPVDKEIKVSLNTDDKSVWLEVHDQGIGIDKNKMNKIFDRFYQVDEANHTGGIGLGLYISKEIIQRHWGEIYIDSEGVNKGTTIGFRLDTV</sequence>
<evidence type="ECO:0000259" key="13">
    <source>
        <dbReference type="PROSITE" id="PS50122"/>
    </source>
</evidence>
<evidence type="ECO:0000259" key="14">
    <source>
        <dbReference type="PROSITE" id="PS50123"/>
    </source>
</evidence>
<evidence type="ECO:0000259" key="11">
    <source>
        <dbReference type="PROSITE" id="PS50112"/>
    </source>
</evidence>
<dbReference type="InterPro" id="IPR036890">
    <property type="entry name" value="HATPase_C_sf"/>
</dbReference>
<dbReference type="SUPFAM" id="SSF57997">
    <property type="entry name" value="Tropomyosin"/>
    <property type="match status" value="1"/>
</dbReference>
<dbReference type="Proteomes" id="UP000659388">
    <property type="component" value="Unassembled WGS sequence"/>
</dbReference>
<dbReference type="GO" id="GO:0000156">
    <property type="term" value="F:phosphorelay response regulator activity"/>
    <property type="evidence" value="ECO:0007669"/>
    <property type="project" value="InterPro"/>
</dbReference>
<evidence type="ECO:0000256" key="6">
    <source>
        <dbReference type="ARBA" id="ARBA00022691"/>
    </source>
</evidence>
<feature type="region of interest" description="Disordered" evidence="9">
    <location>
        <begin position="670"/>
        <end position="696"/>
    </location>
</feature>
<comment type="catalytic activity">
    <reaction evidence="2">
        <text>L-glutamyl-[protein] + S-adenosyl-L-methionine = [protein]-L-glutamate 5-O-methyl ester + S-adenosyl-L-homocysteine</text>
        <dbReference type="Rhea" id="RHEA:24452"/>
        <dbReference type="Rhea" id="RHEA-COMP:10208"/>
        <dbReference type="Rhea" id="RHEA-COMP:10311"/>
        <dbReference type="ChEBI" id="CHEBI:29973"/>
        <dbReference type="ChEBI" id="CHEBI:57856"/>
        <dbReference type="ChEBI" id="CHEBI:59789"/>
        <dbReference type="ChEBI" id="CHEBI:82795"/>
        <dbReference type="EC" id="2.1.1.80"/>
    </reaction>
</comment>
<evidence type="ECO:0000256" key="7">
    <source>
        <dbReference type="ARBA" id="ARBA00022777"/>
    </source>
</evidence>
<comment type="catalytic activity">
    <reaction evidence="1">
        <text>ATP + protein L-histidine = ADP + protein N-phospho-L-histidine.</text>
        <dbReference type="EC" id="2.7.13.3"/>
    </reaction>
</comment>
<dbReference type="InterPro" id="IPR022642">
    <property type="entry name" value="CheR_C"/>
</dbReference>
<dbReference type="SMART" id="SM00388">
    <property type="entry name" value="HisKA"/>
    <property type="match status" value="1"/>
</dbReference>
<dbReference type="SMART" id="SM00091">
    <property type="entry name" value="PAS"/>
    <property type="match status" value="2"/>
</dbReference>
<dbReference type="PROSITE" id="PS50123">
    <property type="entry name" value="CHER"/>
    <property type="match status" value="1"/>
</dbReference>
<keyword evidence="3" id="KW-0597">Phosphoprotein</keyword>
<dbReference type="SUPFAM" id="SSF55785">
    <property type="entry name" value="PYP-like sensor domain (PAS domain)"/>
    <property type="match status" value="1"/>
</dbReference>
<dbReference type="Gene3D" id="3.40.50.150">
    <property type="entry name" value="Vaccinia Virus protein VP39"/>
    <property type="match status" value="1"/>
</dbReference>
<dbReference type="SMART" id="SM00138">
    <property type="entry name" value="MeTrc"/>
    <property type="match status" value="1"/>
</dbReference>
<dbReference type="InterPro" id="IPR005467">
    <property type="entry name" value="His_kinase_dom"/>
</dbReference>